<keyword evidence="2 5" id="KW-0812">Transmembrane</keyword>
<evidence type="ECO:0000256" key="2">
    <source>
        <dbReference type="ARBA" id="ARBA00022692"/>
    </source>
</evidence>
<evidence type="ECO:0000256" key="5">
    <source>
        <dbReference type="SAM" id="Phobius"/>
    </source>
</evidence>
<reference evidence="7" key="2">
    <citation type="submission" date="2025-09" db="UniProtKB">
        <authorList>
            <consortium name="Ensembl"/>
        </authorList>
    </citation>
    <scope>IDENTIFICATION</scope>
</reference>
<reference evidence="7" key="1">
    <citation type="submission" date="2025-08" db="UniProtKB">
        <authorList>
            <consortium name="Ensembl"/>
        </authorList>
    </citation>
    <scope>IDENTIFICATION</scope>
</reference>
<dbReference type="Gene3D" id="1.20.1070.10">
    <property type="entry name" value="Rhodopsin 7-helix transmembrane proteins"/>
    <property type="match status" value="1"/>
</dbReference>
<dbReference type="Ensembl" id="ENSSTUT00000083308.1">
    <property type="protein sequence ID" value="ENSSTUP00000078221.1"/>
    <property type="gene ID" value="ENSSTUG00000034498.1"/>
</dbReference>
<dbReference type="GeneTree" id="ENSGT00940000161337"/>
<organism evidence="7 8">
    <name type="scientific">Salmo trutta</name>
    <name type="common">Brown trout</name>
    <dbReference type="NCBI Taxonomy" id="8032"/>
    <lineage>
        <taxon>Eukaryota</taxon>
        <taxon>Metazoa</taxon>
        <taxon>Chordata</taxon>
        <taxon>Craniata</taxon>
        <taxon>Vertebrata</taxon>
        <taxon>Euteleostomi</taxon>
        <taxon>Actinopterygii</taxon>
        <taxon>Neopterygii</taxon>
        <taxon>Teleostei</taxon>
        <taxon>Protacanthopterygii</taxon>
        <taxon>Salmoniformes</taxon>
        <taxon>Salmonidae</taxon>
        <taxon>Salmoninae</taxon>
        <taxon>Salmo</taxon>
    </lineage>
</organism>
<comment type="subcellular location">
    <subcellularLocation>
        <location evidence="1">Membrane</location>
    </subcellularLocation>
</comment>
<feature type="transmembrane region" description="Helical" evidence="5">
    <location>
        <begin position="197"/>
        <end position="217"/>
    </location>
</feature>
<dbReference type="PANTHER" id="PTHR26451:SF998">
    <property type="entry name" value="ODORANT RECEPTOR-RELATED"/>
    <property type="match status" value="1"/>
</dbReference>
<proteinExistence type="predicted"/>
<dbReference type="GO" id="GO:0004984">
    <property type="term" value="F:olfactory receptor activity"/>
    <property type="evidence" value="ECO:0007669"/>
    <property type="project" value="TreeGrafter"/>
</dbReference>
<dbReference type="InterPro" id="IPR000276">
    <property type="entry name" value="GPCR_Rhodpsn"/>
</dbReference>
<sequence>MCSNFSIKEMNSTASLLDMNFTSQIIALTKNIVAMLVWLALSFINGSMVHTFLNHIFYSDPRYILYIHLVINDMIMLSFAVMLQVITYVLPYGLNMLVCCMMLVIISTTNRNSPLNLAGMAIERYIAVCKPLHHIQICTVRRTYILICLIWSVAVIPALSDIIIVLATKPFTTFSTGVICYNNAVYGSSYHKATSTAVHIVNLSFVFLTLVVTYFKVFFAAKAAITDPASARKARNTILLHGVQLLFCMLGYITPLTNMILLSLFPNKRTIILFSNFLFTNVLPRLLSPVIYGSRDQKFAKYMRIKPTEVQVNSKKR</sequence>
<dbReference type="PROSITE" id="PS50262">
    <property type="entry name" value="G_PROTEIN_RECEP_F1_2"/>
    <property type="match status" value="1"/>
</dbReference>
<evidence type="ECO:0000256" key="4">
    <source>
        <dbReference type="ARBA" id="ARBA00023136"/>
    </source>
</evidence>
<evidence type="ECO:0000259" key="6">
    <source>
        <dbReference type="PROSITE" id="PS50262"/>
    </source>
</evidence>
<feature type="transmembrane region" description="Helical" evidence="5">
    <location>
        <begin position="32"/>
        <end position="53"/>
    </location>
</feature>
<feature type="transmembrane region" description="Helical" evidence="5">
    <location>
        <begin position="92"/>
        <end position="110"/>
    </location>
</feature>
<dbReference type="InParanoid" id="A0A674C4P1"/>
<dbReference type="GO" id="GO:0005549">
    <property type="term" value="F:odorant binding"/>
    <property type="evidence" value="ECO:0007669"/>
    <property type="project" value="TreeGrafter"/>
</dbReference>
<keyword evidence="3 5" id="KW-1133">Transmembrane helix</keyword>
<evidence type="ECO:0000256" key="1">
    <source>
        <dbReference type="ARBA" id="ARBA00004370"/>
    </source>
</evidence>
<dbReference type="PRINTS" id="PR00237">
    <property type="entry name" value="GPCRRHODOPSN"/>
</dbReference>
<dbReference type="InterPro" id="IPR017452">
    <property type="entry name" value="GPCR_Rhodpsn_7TM"/>
</dbReference>
<dbReference type="Proteomes" id="UP000472277">
    <property type="component" value="Chromosome 16"/>
</dbReference>
<feature type="transmembrane region" description="Helical" evidence="5">
    <location>
        <begin position="238"/>
        <end position="265"/>
    </location>
</feature>
<dbReference type="CDD" id="cd00637">
    <property type="entry name" value="7tm_classA_rhodopsin-like"/>
    <property type="match status" value="1"/>
</dbReference>
<evidence type="ECO:0000313" key="7">
    <source>
        <dbReference type="Ensembl" id="ENSSTUP00000078221.1"/>
    </source>
</evidence>
<dbReference type="OMA" id="TRCDMNT"/>
<keyword evidence="8" id="KW-1185">Reference proteome</keyword>
<feature type="transmembrane region" description="Helical" evidence="5">
    <location>
        <begin position="271"/>
        <end position="294"/>
    </location>
</feature>
<evidence type="ECO:0000256" key="3">
    <source>
        <dbReference type="ARBA" id="ARBA00022989"/>
    </source>
</evidence>
<dbReference type="InterPro" id="IPR052921">
    <property type="entry name" value="GPCR1_Superfamily_Member"/>
</dbReference>
<dbReference type="FunFam" id="1.20.1070.10:FF:000096">
    <property type="entry name" value="Odorant receptor 131-2"/>
    <property type="match status" value="1"/>
</dbReference>
<feature type="domain" description="G-protein coupled receptors family 1 profile" evidence="6">
    <location>
        <begin position="30"/>
        <end position="292"/>
    </location>
</feature>
<dbReference type="GO" id="GO:0016020">
    <property type="term" value="C:membrane"/>
    <property type="evidence" value="ECO:0007669"/>
    <property type="project" value="UniProtKB-SubCell"/>
</dbReference>
<evidence type="ECO:0000313" key="8">
    <source>
        <dbReference type="Proteomes" id="UP000472277"/>
    </source>
</evidence>
<protein>
    <submittedName>
        <fullName evidence="7">Si:dkeyp-3f10.16</fullName>
    </submittedName>
</protein>
<dbReference type="PANTHER" id="PTHR26451">
    <property type="entry name" value="G_PROTEIN_RECEP_F1_2 DOMAIN-CONTAINING PROTEIN"/>
    <property type="match status" value="1"/>
</dbReference>
<dbReference type="SUPFAM" id="SSF81321">
    <property type="entry name" value="Family A G protein-coupled receptor-like"/>
    <property type="match status" value="1"/>
</dbReference>
<dbReference type="GO" id="GO:0004930">
    <property type="term" value="F:G protein-coupled receptor activity"/>
    <property type="evidence" value="ECO:0007669"/>
    <property type="project" value="InterPro"/>
</dbReference>
<dbReference type="AlphaFoldDB" id="A0A674C4P1"/>
<feature type="transmembrane region" description="Helical" evidence="5">
    <location>
        <begin position="144"/>
        <end position="167"/>
    </location>
</feature>
<dbReference type="Pfam" id="PF00001">
    <property type="entry name" value="7tm_1"/>
    <property type="match status" value="1"/>
</dbReference>
<accession>A0A674C4P1</accession>
<keyword evidence="4 5" id="KW-0472">Membrane</keyword>
<name>A0A674C4P1_SALTR</name>